<feature type="chain" id="PRO_5026981504" evidence="6">
    <location>
        <begin position="23"/>
        <end position="520"/>
    </location>
</feature>
<reference evidence="9" key="1">
    <citation type="submission" date="2019-11" db="EMBL/GenBank/DDBJ databases">
        <authorList>
            <person name="Feng L."/>
        </authorList>
    </citation>
    <scope>NUCLEOTIDE SEQUENCE</scope>
    <source>
        <strain evidence="9">PclaraLFYP37</strain>
    </source>
</reference>
<comment type="subcellular location">
    <subcellularLocation>
        <location evidence="1">Cell outer membrane</location>
    </subcellularLocation>
</comment>
<feature type="domain" description="RagB/SusD" evidence="7">
    <location>
        <begin position="328"/>
        <end position="511"/>
    </location>
</feature>
<evidence type="ECO:0000259" key="8">
    <source>
        <dbReference type="Pfam" id="PF14322"/>
    </source>
</evidence>
<organism evidence="9">
    <name type="scientific">Paraprevotella clara</name>
    <dbReference type="NCBI Taxonomy" id="454154"/>
    <lineage>
        <taxon>Bacteria</taxon>
        <taxon>Pseudomonadati</taxon>
        <taxon>Bacteroidota</taxon>
        <taxon>Bacteroidia</taxon>
        <taxon>Bacteroidales</taxon>
        <taxon>Prevotellaceae</taxon>
        <taxon>Paraprevotella</taxon>
    </lineage>
</organism>
<proteinExistence type="inferred from homology"/>
<dbReference type="InterPro" id="IPR012944">
    <property type="entry name" value="SusD_RagB_dom"/>
</dbReference>
<dbReference type="GO" id="GO:0009279">
    <property type="term" value="C:cell outer membrane"/>
    <property type="evidence" value="ECO:0007669"/>
    <property type="project" value="UniProtKB-SubCell"/>
</dbReference>
<evidence type="ECO:0000256" key="5">
    <source>
        <dbReference type="ARBA" id="ARBA00023237"/>
    </source>
</evidence>
<dbReference type="Gene3D" id="1.25.40.390">
    <property type="match status" value="1"/>
</dbReference>
<protein>
    <submittedName>
        <fullName evidence="9">SusD family protein</fullName>
    </submittedName>
</protein>
<dbReference type="RefSeq" id="WP_412442727.1">
    <property type="nucleotide sequence ID" value="NZ_CACRUT010000016.1"/>
</dbReference>
<dbReference type="PROSITE" id="PS51257">
    <property type="entry name" value="PROKAR_LIPOPROTEIN"/>
    <property type="match status" value="1"/>
</dbReference>
<dbReference type="EMBL" id="CACRUT010000016">
    <property type="protein sequence ID" value="VYU46151.1"/>
    <property type="molecule type" value="Genomic_DNA"/>
</dbReference>
<dbReference type="InterPro" id="IPR033985">
    <property type="entry name" value="SusD-like_N"/>
</dbReference>
<keyword evidence="3 6" id="KW-0732">Signal</keyword>
<feature type="signal peptide" evidence="6">
    <location>
        <begin position="1"/>
        <end position="22"/>
    </location>
</feature>
<dbReference type="SUPFAM" id="SSF48452">
    <property type="entry name" value="TPR-like"/>
    <property type="match status" value="1"/>
</dbReference>
<accession>A0A6N3F2G2</accession>
<evidence type="ECO:0000256" key="4">
    <source>
        <dbReference type="ARBA" id="ARBA00023136"/>
    </source>
</evidence>
<evidence type="ECO:0000313" key="9">
    <source>
        <dbReference type="EMBL" id="VYU46151.1"/>
    </source>
</evidence>
<dbReference type="Pfam" id="PF07980">
    <property type="entry name" value="SusD_RagB"/>
    <property type="match status" value="1"/>
</dbReference>
<comment type="similarity">
    <text evidence="2">Belongs to the SusD family.</text>
</comment>
<dbReference type="CDD" id="cd08977">
    <property type="entry name" value="SusD"/>
    <property type="match status" value="1"/>
</dbReference>
<feature type="domain" description="SusD-like N-terminal" evidence="8">
    <location>
        <begin position="99"/>
        <end position="229"/>
    </location>
</feature>
<evidence type="ECO:0000256" key="2">
    <source>
        <dbReference type="ARBA" id="ARBA00006275"/>
    </source>
</evidence>
<keyword evidence="4" id="KW-0472">Membrane</keyword>
<name>A0A6N3F2G2_9BACT</name>
<evidence type="ECO:0000256" key="3">
    <source>
        <dbReference type="ARBA" id="ARBA00022729"/>
    </source>
</evidence>
<evidence type="ECO:0000259" key="7">
    <source>
        <dbReference type="Pfam" id="PF07980"/>
    </source>
</evidence>
<dbReference type="Pfam" id="PF14322">
    <property type="entry name" value="SusD-like_3"/>
    <property type="match status" value="1"/>
</dbReference>
<evidence type="ECO:0000256" key="1">
    <source>
        <dbReference type="ARBA" id="ARBA00004442"/>
    </source>
</evidence>
<evidence type="ECO:0000256" key="6">
    <source>
        <dbReference type="SAM" id="SignalP"/>
    </source>
</evidence>
<sequence length="520" mass="60121">MKKYIYKIGAFFLSLPFLGVTASCDDWFGIMPQSEMVAEDFWKDEQDVKSAVGACYRAMLEDGFMRRLIVWGELRSDNVIDGTTTDTEIGYILNANLNESNSYCKWSDFYTVINYCNTVIQNAPMVRERDADFTEEDLNHYLAEAKAIRAFCYFTLARTFRDIPYIETPYVDDTQRFQVGQTPFENVLDTLIRDLKTVENVAVTEYGENTTYTRGRVTQKAIWALIADMSLWKGDYQQCVDYCDKILTTTTNPLSLLPAASYFNSVFFVGNSDESIWELQYDNNTQNSAVRTFYGDNNHSCLLSAFSLETANGTEWWNGVDMRRIGAYAENSGTYYIEKYVYATYSTDYEDIRFSDFSSYINGEGNWIIYRLADAYLMKAEALAEQGDVVRAVDMVSYTYDRAHPNLDAGSLKSQYTASTPQATIRDLVLDERQREFLFEGKRYFDLVRRMRREQTTNNVVNNYILRKYTSGMNLSQSTVMSKINDINAIYMPIHQDELRLNQMLEQNPFYETSDDISKN</sequence>
<gene>
    <name evidence="9" type="ORF">PCLFYP37_02988</name>
</gene>
<keyword evidence="5" id="KW-0998">Cell outer membrane</keyword>
<dbReference type="AlphaFoldDB" id="A0A6N3F2G2"/>
<dbReference type="InterPro" id="IPR011990">
    <property type="entry name" value="TPR-like_helical_dom_sf"/>
</dbReference>